<feature type="domain" description="DUF5753" evidence="2">
    <location>
        <begin position="14"/>
        <end position="72"/>
    </location>
</feature>
<feature type="region of interest" description="Disordered" evidence="1">
    <location>
        <begin position="70"/>
        <end position="112"/>
    </location>
</feature>
<proteinExistence type="predicted"/>
<evidence type="ECO:0000313" key="3">
    <source>
        <dbReference type="EMBL" id="MFI7265366.1"/>
    </source>
</evidence>
<dbReference type="Pfam" id="PF19054">
    <property type="entry name" value="DUF5753"/>
    <property type="match status" value="1"/>
</dbReference>
<dbReference type="RefSeq" id="WP_396770858.1">
    <property type="nucleotide sequence ID" value="NZ_JBITLA010000012.1"/>
</dbReference>
<evidence type="ECO:0000313" key="4">
    <source>
        <dbReference type="Proteomes" id="UP001612812"/>
    </source>
</evidence>
<name>A0ABW7ZTJ0_9ACTN</name>
<dbReference type="InterPro" id="IPR043917">
    <property type="entry name" value="DUF5753"/>
</dbReference>
<evidence type="ECO:0000256" key="1">
    <source>
        <dbReference type="SAM" id="MobiDB-lite"/>
    </source>
</evidence>
<sequence length="112" mass="12331">MAVLRRFGSGRVDLYFSLEATASRLREYANTSVPSPAANPEVRDRAVCEPRPGWPAEEWDRRVEGRLRRGRGGVRAARLPAQQSGRALTADRLPRGVDRRALPRPAGGAGRV</sequence>
<feature type="region of interest" description="Disordered" evidence="1">
    <location>
        <begin position="29"/>
        <end position="49"/>
    </location>
</feature>
<accession>A0ABW7ZTJ0</accession>
<evidence type="ECO:0000259" key="2">
    <source>
        <dbReference type="Pfam" id="PF19054"/>
    </source>
</evidence>
<organism evidence="3 4">
    <name type="scientific">Micromonospora maritima</name>
    <dbReference type="NCBI Taxonomy" id="986711"/>
    <lineage>
        <taxon>Bacteria</taxon>
        <taxon>Bacillati</taxon>
        <taxon>Actinomycetota</taxon>
        <taxon>Actinomycetes</taxon>
        <taxon>Micromonosporales</taxon>
        <taxon>Micromonosporaceae</taxon>
        <taxon>Micromonospora</taxon>
    </lineage>
</organism>
<gene>
    <name evidence="3" type="ORF">ACIBP4_24085</name>
</gene>
<protein>
    <submittedName>
        <fullName evidence="3">Scr1 family TA system antitoxin-like transcriptional regulator</fullName>
    </submittedName>
</protein>
<reference evidence="3 4" key="1">
    <citation type="submission" date="2024-10" db="EMBL/GenBank/DDBJ databases">
        <title>The Natural Products Discovery Center: Release of the First 8490 Sequenced Strains for Exploring Actinobacteria Biosynthetic Diversity.</title>
        <authorList>
            <person name="Kalkreuter E."/>
            <person name="Kautsar S.A."/>
            <person name="Yang D."/>
            <person name="Bader C.D."/>
            <person name="Teijaro C.N."/>
            <person name="Fluegel L."/>
            <person name="Davis C.M."/>
            <person name="Simpson J.R."/>
            <person name="Lauterbach L."/>
            <person name="Steele A.D."/>
            <person name="Gui C."/>
            <person name="Meng S."/>
            <person name="Li G."/>
            <person name="Viehrig K."/>
            <person name="Ye F."/>
            <person name="Su P."/>
            <person name="Kiefer A.F."/>
            <person name="Nichols A."/>
            <person name="Cepeda A.J."/>
            <person name="Yan W."/>
            <person name="Fan B."/>
            <person name="Jiang Y."/>
            <person name="Adhikari A."/>
            <person name="Zheng C.-J."/>
            <person name="Schuster L."/>
            <person name="Cowan T.M."/>
            <person name="Smanski M.J."/>
            <person name="Chevrette M.G."/>
            <person name="De Carvalho L.P.S."/>
            <person name="Shen B."/>
        </authorList>
    </citation>
    <scope>NUCLEOTIDE SEQUENCE [LARGE SCALE GENOMIC DNA]</scope>
    <source>
        <strain evidence="3 4">NPDC049845</strain>
    </source>
</reference>
<comment type="caution">
    <text evidence="3">The sequence shown here is derived from an EMBL/GenBank/DDBJ whole genome shotgun (WGS) entry which is preliminary data.</text>
</comment>
<dbReference type="EMBL" id="JBITLE010000011">
    <property type="protein sequence ID" value="MFI7265366.1"/>
    <property type="molecule type" value="Genomic_DNA"/>
</dbReference>
<keyword evidence="4" id="KW-1185">Reference proteome</keyword>
<feature type="compositionally biased region" description="Basic and acidic residues" evidence="1">
    <location>
        <begin position="92"/>
        <end position="101"/>
    </location>
</feature>
<dbReference type="Proteomes" id="UP001612812">
    <property type="component" value="Unassembled WGS sequence"/>
</dbReference>